<dbReference type="Gene3D" id="1.20.120.790">
    <property type="entry name" value="Heat shock protein 90, C-terminal domain"/>
    <property type="match status" value="1"/>
</dbReference>
<name>A0A1Y3EJ81_9BILA</name>
<dbReference type="SUPFAM" id="SSF110942">
    <property type="entry name" value="HSP90 C-terminal domain"/>
    <property type="match status" value="1"/>
</dbReference>
<evidence type="ECO:0000313" key="4">
    <source>
        <dbReference type="Proteomes" id="UP000243006"/>
    </source>
</evidence>
<accession>A0A1Y3EJ81</accession>
<sequence length="87" mass="10196">MFALFKYFIADLSKEDLQNMLEWIQKTLGQDKVNEIKTTQKITTYPCMISILELGAVRSFLRANVMEKMTDDQRLRLLKPTLEVNPK</sequence>
<dbReference type="InterPro" id="IPR037196">
    <property type="entry name" value="HSP90_C"/>
</dbReference>
<evidence type="ECO:0000256" key="2">
    <source>
        <dbReference type="ARBA" id="ARBA00023186"/>
    </source>
</evidence>
<reference evidence="3 4" key="1">
    <citation type="submission" date="2015-04" db="EMBL/GenBank/DDBJ databases">
        <title>Draft genome of the roundworm Trichinella nativa.</title>
        <authorList>
            <person name="Mitreva M."/>
        </authorList>
    </citation>
    <scope>NUCLEOTIDE SEQUENCE [LARGE SCALE GENOMIC DNA]</scope>
    <source>
        <strain evidence="3 4">ISS45</strain>
    </source>
</reference>
<organism evidence="3 4">
    <name type="scientific">Trichinella nativa</name>
    <dbReference type="NCBI Taxonomy" id="6335"/>
    <lineage>
        <taxon>Eukaryota</taxon>
        <taxon>Metazoa</taxon>
        <taxon>Ecdysozoa</taxon>
        <taxon>Nematoda</taxon>
        <taxon>Enoplea</taxon>
        <taxon>Dorylaimia</taxon>
        <taxon>Trichinellida</taxon>
        <taxon>Trichinellidae</taxon>
        <taxon>Trichinella</taxon>
    </lineage>
</organism>
<feature type="non-terminal residue" evidence="3">
    <location>
        <position position="87"/>
    </location>
</feature>
<dbReference type="GO" id="GO:0005524">
    <property type="term" value="F:ATP binding"/>
    <property type="evidence" value="ECO:0007669"/>
    <property type="project" value="InterPro"/>
</dbReference>
<comment type="similarity">
    <text evidence="1">Belongs to the heat shock protein 90 family.</text>
</comment>
<comment type="caution">
    <text evidence="3">The sequence shown here is derived from an EMBL/GenBank/DDBJ whole genome shotgun (WGS) entry which is preliminary data.</text>
</comment>
<dbReference type="EMBL" id="LVZM01014444">
    <property type="protein sequence ID" value="OUC43619.1"/>
    <property type="molecule type" value="Genomic_DNA"/>
</dbReference>
<dbReference type="InterPro" id="IPR001404">
    <property type="entry name" value="Hsp90_fam"/>
</dbReference>
<keyword evidence="2" id="KW-0143">Chaperone</keyword>
<dbReference type="Pfam" id="PF00183">
    <property type="entry name" value="HSP90"/>
    <property type="match status" value="1"/>
</dbReference>
<proteinExistence type="inferred from homology"/>
<dbReference type="GO" id="GO:0051082">
    <property type="term" value="F:unfolded protein binding"/>
    <property type="evidence" value="ECO:0007669"/>
    <property type="project" value="InterPro"/>
</dbReference>
<dbReference type="GO" id="GO:0016887">
    <property type="term" value="F:ATP hydrolysis activity"/>
    <property type="evidence" value="ECO:0007669"/>
    <property type="project" value="InterPro"/>
</dbReference>
<evidence type="ECO:0000256" key="1">
    <source>
        <dbReference type="ARBA" id="ARBA00008239"/>
    </source>
</evidence>
<gene>
    <name evidence="3" type="ORF">D917_09646</name>
</gene>
<dbReference type="Proteomes" id="UP000243006">
    <property type="component" value="Unassembled WGS sequence"/>
</dbReference>
<dbReference type="GO" id="GO:0140662">
    <property type="term" value="F:ATP-dependent protein folding chaperone"/>
    <property type="evidence" value="ECO:0007669"/>
    <property type="project" value="InterPro"/>
</dbReference>
<dbReference type="AlphaFoldDB" id="A0A1Y3EJ81"/>
<evidence type="ECO:0000313" key="3">
    <source>
        <dbReference type="EMBL" id="OUC43619.1"/>
    </source>
</evidence>
<protein>
    <submittedName>
        <fullName evidence="3">Uncharacterized protein</fullName>
    </submittedName>
</protein>